<evidence type="ECO:0000313" key="1">
    <source>
        <dbReference type="EMBL" id="GFN91971.1"/>
    </source>
</evidence>
<dbReference type="EMBL" id="BLXT01002201">
    <property type="protein sequence ID" value="GFN91971.1"/>
    <property type="molecule type" value="Genomic_DNA"/>
</dbReference>
<evidence type="ECO:0000313" key="2">
    <source>
        <dbReference type="Proteomes" id="UP000735302"/>
    </source>
</evidence>
<name>A0AAV3ZBR4_9GAST</name>
<dbReference type="Proteomes" id="UP000735302">
    <property type="component" value="Unassembled WGS sequence"/>
</dbReference>
<keyword evidence="2" id="KW-1185">Reference proteome</keyword>
<comment type="caution">
    <text evidence="1">The sequence shown here is derived from an EMBL/GenBank/DDBJ whole genome shotgun (WGS) entry which is preliminary data.</text>
</comment>
<reference evidence="1 2" key="1">
    <citation type="journal article" date="2021" name="Elife">
        <title>Chloroplast acquisition without the gene transfer in kleptoplastic sea slugs, Plakobranchus ocellatus.</title>
        <authorList>
            <person name="Maeda T."/>
            <person name="Takahashi S."/>
            <person name="Yoshida T."/>
            <person name="Shimamura S."/>
            <person name="Takaki Y."/>
            <person name="Nagai Y."/>
            <person name="Toyoda A."/>
            <person name="Suzuki Y."/>
            <person name="Arimoto A."/>
            <person name="Ishii H."/>
            <person name="Satoh N."/>
            <person name="Nishiyama T."/>
            <person name="Hasebe M."/>
            <person name="Maruyama T."/>
            <person name="Minagawa J."/>
            <person name="Obokata J."/>
            <person name="Shigenobu S."/>
        </authorList>
    </citation>
    <scope>NUCLEOTIDE SEQUENCE [LARGE SCALE GENOMIC DNA]</scope>
</reference>
<accession>A0AAV3ZBR4</accession>
<proteinExistence type="predicted"/>
<organism evidence="1 2">
    <name type="scientific">Plakobranchus ocellatus</name>
    <dbReference type="NCBI Taxonomy" id="259542"/>
    <lineage>
        <taxon>Eukaryota</taxon>
        <taxon>Metazoa</taxon>
        <taxon>Spiralia</taxon>
        <taxon>Lophotrochozoa</taxon>
        <taxon>Mollusca</taxon>
        <taxon>Gastropoda</taxon>
        <taxon>Heterobranchia</taxon>
        <taxon>Euthyneura</taxon>
        <taxon>Panpulmonata</taxon>
        <taxon>Sacoglossa</taxon>
        <taxon>Placobranchoidea</taxon>
        <taxon>Plakobranchidae</taxon>
        <taxon>Plakobranchus</taxon>
    </lineage>
</organism>
<gene>
    <name evidence="1" type="ORF">PoB_001847700</name>
</gene>
<protein>
    <submittedName>
        <fullName evidence="1">Uncharacterized protein</fullName>
    </submittedName>
</protein>
<dbReference type="AlphaFoldDB" id="A0AAV3ZBR4"/>
<sequence length="118" mass="13426">MFRLGSGILVFSQSTMTRSQGFDFPVRPRCRWLASSLTGRSLQISGRVRYSRCHQRTPRSDSKFNFASLFLRNKFLVMDRENWFFAQRGVSGTVDTYPEISRDLSVASSSPATFSVLA</sequence>